<dbReference type="GO" id="GO:0006310">
    <property type="term" value="P:DNA recombination"/>
    <property type="evidence" value="ECO:0007669"/>
    <property type="project" value="UniProtKB-UniRule"/>
</dbReference>
<dbReference type="Gene3D" id="1.20.1440.120">
    <property type="entry name" value="Recombination protein O, C-terminal domain"/>
    <property type="match status" value="1"/>
</dbReference>
<dbReference type="AlphaFoldDB" id="A0A1E5QBW4"/>
<dbReference type="Gene3D" id="2.40.50.140">
    <property type="entry name" value="Nucleic acid-binding proteins"/>
    <property type="match status" value="1"/>
</dbReference>
<dbReference type="STRING" id="28181.BEN30_03205"/>
<dbReference type="EMBL" id="MCGG01000007">
    <property type="protein sequence ID" value="OEJ69443.1"/>
    <property type="molecule type" value="Genomic_DNA"/>
</dbReference>
<dbReference type="InterPro" id="IPR001763">
    <property type="entry name" value="Rhodanese-like_dom"/>
</dbReference>
<proteinExistence type="inferred from homology"/>
<dbReference type="InterPro" id="IPR042242">
    <property type="entry name" value="RecO_C"/>
</dbReference>
<dbReference type="InterPro" id="IPR022572">
    <property type="entry name" value="DNA_rep/recomb_RecO_N"/>
</dbReference>
<evidence type="ECO:0000256" key="4">
    <source>
        <dbReference type="ARBA" id="ARBA00023172"/>
    </source>
</evidence>
<comment type="caution">
    <text evidence="9">The sequence shown here is derived from an EMBL/GenBank/DDBJ whole genome shotgun (WGS) entry which is preliminary data.</text>
</comment>
<name>A0A1E5QBW4_9PROT</name>
<dbReference type="SUPFAM" id="SSF57863">
    <property type="entry name" value="ArfGap/RecO-like zinc finger"/>
    <property type="match status" value="1"/>
</dbReference>
<dbReference type="Proteomes" id="UP000095347">
    <property type="component" value="Unassembled WGS sequence"/>
</dbReference>
<evidence type="ECO:0000313" key="10">
    <source>
        <dbReference type="Proteomes" id="UP000095347"/>
    </source>
</evidence>
<dbReference type="SUPFAM" id="SSF50249">
    <property type="entry name" value="Nucleic acid-binding proteins"/>
    <property type="match status" value="1"/>
</dbReference>
<comment type="function">
    <text evidence="7">Involved in DNA repair and RecF pathway recombination.</text>
</comment>
<evidence type="ECO:0000256" key="5">
    <source>
        <dbReference type="ARBA" id="ARBA00023204"/>
    </source>
</evidence>
<dbReference type="HAMAP" id="MF_00201">
    <property type="entry name" value="RecO"/>
    <property type="match status" value="1"/>
</dbReference>
<dbReference type="NCBIfam" id="TIGR00613">
    <property type="entry name" value="reco"/>
    <property type="match status" value="1"/>
</dbReference>
<evidence type="ECO:0000256" key="2">
    <source>
        <dbReference type="ARBA" id="ARBA00021310"/>
    </source>
</evidence>
<dbReference type="InterPro" id="IPR037278">
    <property type="entry name" value="ARFGAP/RecO"/>
</dbReference>
<dbReference type="PANTHER" id="PTHR33991">
    <property type="entry name" value="DNA REPAIR PROTEIN RECO"/>
    <property type="match status" value="1"/>
</dbReference>
<dbReference type="GO" id="GO:0043590">
    <property type="term" value="C:bacterial nucleoid"/>
    <property type="evidence" value="ECO:0007669"/>
    <property type="project" value="TreeGrafter"/>
</dbReference>
<dbReference type="PANTHER" id="PTHR33991:SF1">
    <property type="entry name" value="DNA REPAIR PROTEIN RECO"/>
    <property type="match status" value="1"/>
</dbReference>
<dbReference type="GO" id="GO:0006302">
    <property type="term" value="P:double-strand break repair"/>
    <property type="evidence" value="ECO:0007669"/>
    <property type="project" value="TreeGrafter"/>
</dbReference>
<reference evidence="10" key="1">
    <citation type="submission" date="2016-07" db="EMBL/GenBank/DDBJ databases">
        <authorList>
            <person name="Florea S."/>
            <person name="Webb J.S."/>
            <person name="Jaromczyk J."/>
            <person name="Schardl C.L."/>
        </authorList>
    </citation>
    <scope>NUCLEOTIDE SEQUENCE [LARGE SCALE GENOMIC DNA]</scope>
    <source>
        <strain evidence="10">MV-1</strain>
    </source>
</reference>
<evidence type="ECO:0000256" key="1">
    <source>
        <dbReference type="ARBA" id="ARBA00007452"/>
    </source>
</evidence>
<evidence type="ECO:0000256" key="3">
    <source>
        <dbReference type="ARBA" id="ARBA00022763"/>
    </source>
</evidence>
<dbReference type="RefSeq" id="WP_069956595.1">
    <property type="nucleotide sequence ID" value="NZ_MCGG01000007.1"/>
</dbReference>
<gene>
    <name evidence="7" type="primary">recO</name>
    <name evidence="9" type="ORF">BEN30_03205</name>
</gene>
<keyword evidence="4 7" id="KW-0233">DNA recombination</keyword>
<evidence type="ECO:0000256" key="6">
    <source>
        <dbReference type="ARBA" id="ARBA00033409"/>
    </source>
</evidence>
<dbReference type="Pfam" id="PF11967">
    <property type="entry name" value="RecO_N"/>
    <property type="match status" value="1"/>
</dbReference>
<organism evidence="9 10">
    <name type="scientific">Magnetovibrio blakemorei</name>
    <dbReference type="NCBI Taxonomy" id="28181"/>
    <lineage>
        <taxon>Bacteria</taxon>
        <taxon>Pseudomonadati</taxon>
        <taxon>Pseudomonadota</taxon>
        <taxon>Alphaproteobacteria</taxon>
        <taxon>Rhodospirillales</taxon>
        <taxon>Magnetovibrionaceae</taxon>
        <taxon>Magnetovibrio</taxon>
    </lineage>
</organism>
<evidence type="ECO:0000259" key="8">
    <source>
        <dbReference type="PROSITE" id="PS50206"/>
    </source>
</evidence>
<keyword evidence="10" id="KW-1185">Reference proteome</keyword>
<accession>A0A1E5QBW4</accession>
<sequence>MDWQDDAIVLTAKRHGETSAIVTLLTRERGAHAGLIKGGFAKRKRATLEPGNRVHATWRARLTEHLGNFQLETVHAHAAELMNSPDRLAGLSAALSMCAAALPEREPHPALFEVLGAFLDALEHADIGPDLKSWGSLYVKWELGLLQELGFRLDLKYCAATGVSDDLVWVSPKSARAVSREAGRPYEAQLLALPAFVQGDGGVAESVEEVLKGLKLSGYFLDRHVFAPHQRQMPQARSRLIERLLNHKERPR</sequence>
<keyword evidence="5 7" id="KW-0234">DNA repair</keyword>
<protein>
    <recommendedName>
        <fullName evidence="2 7">DNA repair protein RecO</fullName>
    </recommendedName>
    <alternativeName>
        <fullName evidence="6 7">Recombination protein O</fullName>
    </alternativeName>
</protein>
<comment type="similarity">
    <text evidence="1 7">Belongs to the RecO family.</text>
</comment>
<feature type="domain" description="Rhodanese" evidence="8">
    <location>
        <begin position="4"/>
        <end position="52"/>
    </location>
</feature>
<evidence type="ECO:0000256" key="7">
    <source>
        <dbReference type="HAMAP-Rule" id="MF_00201"/>
    </source>
</evidence>
<dbReference type="PROSITE" id="PS50206">
    <property type="entry name" value="RHODANESE_3"/>
    <property type="match status" value="1"/>
</dbReference>
<keyword evidence="3 7" id="KW-0227">DNA damage</keyword>
<evidence type="ECO:0000313" key="9">
    <source>
        <dbReference type="EMBL" id="OEJ69443.1"/>
    </source>
</evidence>
<dbReference type="InterPro" id="IPR003717">
    <property type="entry name" value="RecO"/>
</dbReference>
<dbReference type="InterPro" id="IPR012340">
    <property type="entry name" value="NA-bd_OB-fold"/>
</dbReference>
<dbReference type="OrthoDB" id="9804792at2"/>
<dbReference type="Pfam" id="PF02565">
    <property type="entry name" value="RecO_C"/>
    <property type="match status" value="1"/>
</dbReference>